<dbReference type="InterPro" id="IPR005599">
    <property type="entry name" value="GPI_mannosylTrfase"/>
</dbReference>
<feature type="transmembrane region" description="Helical" evidence="12">
    <location>
        <begin position="243"/>
        <end position="262"/>
    </location>
</feature>
<evidence type="ECO:0000256" key="1">
    <source>
        <dbReference type="ARBA" id="ARBA00004477"/>
    </source>
</evidence>
<comment type="function">
    <text evidence="11">Mannosyltransferase involved in glycosylphosphatidylinositol-anchor biosynthesis. Transfers the third mannose to Man2-GlcN-acyl-PI during GPI precursor assembly.</text>
</comment>
<dbReference type="Proteomes" id="UP000319663">
    <property type="component" value="Unassembled WGS sequence"/>
</dbReference>
<feature type="transmembrane region" description="Helical" evidence="12">
    <location>
        <begin position="397"/>
        <end position="416"/>
    </location>
</feature>
<keyword evidence="6" id="KW-0808">Transferase</keyword>
<evidence type="ECO:0000256" key="14">
    <source>
        <dbReference type="SAM" id="SignalP"/>
    </source>
</evidence>
<evidence type="ECO:0000256" key="7">
    <source>
        <dbReference type="ARBA" id="ARBA00022692"/>
    </source>
</evidence>
<dbReference type="EMBL" id="VIFY01000046">
    <property type="protein sequence ID" value="TQB73354.1"/>
    <property type="molecule type" value="Genomic_DNA"/>
</dbReference>
<comment type="subcellular location">
    <subcellularLocation>
        <location evidence="1 12">Endoplasmic reticulum membrane</location>
        <topology evidence="1 12">Multi-pass membrane protein</topology>
    </subcellularLocation>
</comment>
<keyword evidence="16" id="KW-1185">Reference proteome</keyword>
<dbReference type="GO" id="GO:0005789">
    <property type="term" value="C:endoplasmic reticulum membrane"/>
    <property type="evidence" value="ECO:0007669"/>
    <property type="project" value="UniProtKB-SubCell"/>
</dbReference>
<feature type="compositionally biased region" description="Basic and acidic residues" evidence="13">
    <location>
        <begin position="541"/>
        <end position="565"/>
    </location>
</feature>
<sequence length="686" mass="77990">MPLSSPRNALLFLVALRLLNAACLTTFFQPDEFYQSLEPAWQLAFGSDAGAWITWEWKHQLRSSLHPLLFATVYYAANAVAQSLRVSPATRADLLIAAPKATQAVVAALGDFFTWKLARRIYGSQNNASWAALALTVVSPWQWFCSTRTFSNCLETTLTVVALYAWPWQWSLIPGAGRQNEKDAQRTRGEPVGRIDNNSLLNRLRLSLSLAALACVLRPTNILIWTTLATFALLRSAWSKRVVLFREALACGSAILALTALADRLFYGTWTFPPLNFLYFNVAQSLAVFYGVNNWHYYISQGYPLLLTTALPFAVVGLYRALTPTSTTAADRFQSSIKYQLATVCLVMPFVLSLISHKEVRFLYPLLPCLHVLTSPTLADFFAVLVTSSRARVPRTLTLLFLLLINAVIALYTSVYHESGPVSVLSYLRDQHQIHSRVPLASHLTAGSDEHESGITVGFLMPCHSTPWRSHMVYPSIHAWALTCEPPINLNATQKAYYLDEADQFYDNVTNFLQDNMMGGLTDIPRIPSYSRSAPTLPSEGNDKGTAREGMVEREKPEQEEEKNPTHPWPDYLAFFAQLEPTLQSTLRASSYAECWRTWSTAWHHDWRRKGDVVVWCLDRSEQQSWHSRQWKQAAKGHETERSLRERQFEMLIEVIRRDALASRYSREGSRRRIFNWPWRLRKRAS</sequence>
<evidence type="ECO:0000256" key="10">
    <source>
        <dbReference type="ARBA" id="ARBA00023136"/>
    </source>
</evidence>
<feature type="chain" id="PRO_5021243583" description="Mannosyltransferase" evidence="14">
    <location>
        <begin position="22"/>
        <end position="686"/>
    </location>
</feature>
<evidence type="ECO:0000256" key="11">
    <source>
        <dbReference type="ARBA" id="ARBA00024708"/>
    </source>
</evidence>
<evidence type="ECO:0000313" key="16">
    <source>
        <dbReference type="Proteomes" id="UP000319663"/>
    </source>
</evidence>
<comment type="pathway">
    <text evidence="2">Glycolipid biosynthesis; glycosylphosphatidylinositol-anchor biosynthesis.</text>
</comment>
<proteinExistence type="inferred from homology"/>
<keyword evidence="9 12" id="KW-1133">Transmembrane helix</keyword>
<dbReference type="STRING" id="5098.A0A507QZI4"/>
<name>A0A507QZI4_MONPU</name>
<evidence type="ECO:0000256" key="2">
    <source>
        <dbReference type="ARBA" id="ARBA00004687"/>
    </source>
</evidence>
<evidence type="ECO:0000256" key="3">
    <source>
        <dbReference type="ARBA" id="ARBA00006065"/>
    </source>
</evidence>
<keyword evidence="14" id="KW-0732">Signal</keyword>
<dbReference type="EC" id="2.4.1.-" evidence="12"/>
<organism evidence="15 16">
    <name type="scientific">Monascus purpureus</name>
    <name type="common">Red mold</name>
    <name type="synonym">Monascus anka</name>
    <dbReference type="NCBI Taxonomy" id="5098"/>
    <lineage>
        <taxon>Eukaryota</taxon>
        <taxon>Fungi</taxon>
        <taxon>Dikarya</taxon>
        <taxon>Ascomycota</taxon>
        <taxon>Pezizomycotina</taxon>
        <taxon>Eurotiomycetes</taxon>
        <taxon>Eurotiomycetidae</taxon>
        <taxon>Eurotiales</taxon>
        <taxon>Aspergillaceae</taxon>
        <taxon>Monascus</taxon>
    </lineage>
</organism>
<dbReference type="OrthoDB" id="416834at2759"/>
<dbReference type="Pfam" id="PF03901">
    <property type="entry name" value="Glyco_transf_22"/>
    <property type="match status" value="1"/>
</dbReference>
<feature type="transmembrane region" description="Helical" evidence="12">
    <location>
        <begin position="208"/>
        <end position="234"/>
    </location>
</feature>
<accession>A0A507QZI4</accession>
<dbReference type="PANTHER" id="PTHR22760:SF4">
    <property type="entry name" value="GPI MANNOSYLTRANSFERASE 3"/>
    <property type="match status" value="1"/>
</dbReference>
<dbReference type="AlphaFoldDB" id="A0A507QZI4"/>
<feature type="signal peptide" evidence="14">
    <location>
        <begin position="1"/>
        <end position="21"/>
    </location>
</feature>
<keyword evidence="8 12" id="KW-0256">Endoplasmic reticulum</keyword>
<feature type="transmembrane region" description="Helical" evidence="12">
    <location>
        <begin position="295"/>
        <end position="319"/>
    </location>
</feature>
<evidence type="ECO:0000256" key="12">
    <source>
        <dbReference type="RuleBase" id="RU363075"/>
    </source>
</evidence>
<keyword evidence="7 12" id="KW-0812">Transmembrane</keyword>
<comment type="similarity">
    <text evidence="3">Belongs to the glycosyltransferase 22 family. PIGB subfamily.</text>
</comment>
<evidence type="ECO:0000256" key="6">
    <source>
        <dbReference type="ARBA" id="ARBA00022679"/>
    </source>
</evidence>
<dbReference type="UniPathway" id="UPA00196"/>
<keyword evidence="5 12" id="KW-0328">Glycosyltransferase</keyword>
<evidence type="ECO:0000313" key="15">
    <source>
        <dbReference type="EMBL" id="TQB73354.1"/>
    </source>
</evidence>
<evidence type="ECO:0000256" key="8">
    <source>
        <dbReference type="ARBA" id="ARBA00022824"/>
    </source>
</evidence>
<evidence type="ECO:0000256" key="13">
    <source>
        <dbReference type="SAM" id="MobiDB-lite"/>
    </source>
</evidence>
<reference evidence="15 16" key="1">
    <citation type="submission" date="2019-06" db="EMBL/GenBank/DDBJ databases">
        <title>Wine fermentation using esterase from Monascus purpureus.</title>
        <authorList>
            <person name="Geng C."/>
            <person name="Zhang Y."/>
        </authorList>
    </citation>
    <scope>NUCLEOTIDE SEQUENCE [LARGE SCALE GENOMIC DNA]</scope>
    <source>
        <strain evidence="15">HQ1</strain>
    </source>
</reference>
<keyword evidence="10 12" id="KW-0472">Membrane</keyword>
<dbReference type="PANTHER" id="PTHR22760">
    <property type="entry name" value="GLYCOSYLTRANSFERASE"/>
    <property type="match status" value="1"/>
</dbReference>
<evidence type="ECO:0000256" key="4">
    <source>
        <dbReference type="ARBA" id="ARBA00022502"/>
    </source>
</evidence>
<gene>
    <name evidence="15" type="ORF">MPDQ_005939</name>
</gene>
<protein>
    <recommendedName>
        <fullName evidence="12">Mannosyltransferase</fullName>
        <ecNumber evidence="12">2.4.1.-</ecNumber>
    </recommendedName>
</protein>
<feature type="transmembrane region" description="Helical" evidence="12">
    <location>
        <begin position="339"/>
        <end position="356"/>
    </location>
</feature>
<dbReference type="GO" id="GO:0000026">
    <property type="term" value="F:alpha-1,2-mannosyltransferase activity"/>
    <property type="evidence" value="ECO:0007669"/>
    <property type="project" value="TreeGrafter"/>
</dbReference>
<comment type="caution">
    <text evidence="15">The sequence shown here is derived from an EMBL/GenBank/DDBJ whole genome shotgun (WGS) entry which is preliminary data.</text>
</comment>
<keyword evidence="4" id="KW-0337">GPI-anchor biosynthesis</keyword>
<evidence type="ECO:0000256" key="5">
    <source>
        <dbReference type="ARBA" id="ARBA00022676"/>
    </source>
</evidence>
<feature type="region of interest" description="Disordered" evidence="13">
    <location>
        <begin position="530"/>
        <end position="567"/>
    </location>
</feature>
<evidence type="ECO:0000256" key="9">
    <source>
        <dbReference type="ARBA" id="ARBA00022989"/>
    </source>
</evidence>
<dbReference type="GO" id="GO:0006506">
    <property type="term" value="P:GPI anchor biosynthetic process"/>
    <property type="evidence" value="ECO:0007669"/>
    <property type="project" value="UniProtKB-UniPathway"/>
</dbReference>